<comment type="caution">
    <text evidence="1">The sequence shown here is derived from an EMBL/GenBank/DDBJ whole genome shotgun (WGS) entry which is preliminary data.</text>
</comment>
<reference evidence="1" key="1">
    <citation type="submission" date="2023-06" db="EMBL/GenBank/DDBJ databases">
        <title>Genome-scale phylogeny and comparative genomics of the fungal order Sordariales.</title>
        <authorList>
            <consortium name="Lawrence Berkeley National Laboratory"/>
            <person name="Hensen N."/>
            <person name="Bonometti L."/>
            <person name="Westerberg I."/>
            <person name="Brannstrom I.O."/>
            <person name="Guillou S."/>
            <person name="Cros-Aarteil S."/>
            <person name="Calhoun S."/>
            <person name="Haridas S."/>
            <person name="Kuo A."/>
            <person name="Mondo S."/>
            <person name="Pangilinan J."/>
            <person name="Riley R."/>
            <person name="Labutti K."/>
            <person name="Andreopoulos B."/>
            <person name="Lipzen A."/>
            <person name="Chen C."/>
            <person name="Yanf M."/>
            <person name="Daum C."/>
            <person name="Ng V."/>
            <person name="Clum A."/>
            <person name="Steindorff A."/>
            <person name="Ohm R."/>
            <person name="Martin F."/>
            <person name="Silar P."/>
            <person name="Natvig D."/>
            <person name="Lalanne C."/>
            <person name="Gautier V."/>
            <person name="Ament-Velasquez S.L."/>
            <person name="Kruys A."/>
            <person name="Hutchinson M.I."/>
            <person name="Powell A.J."/>
            <person name="Barry K."/>
            <person name="Miller A.N."/>
            <person name="Grigoriev I.V."/>
            <person name="Debuchy R."/>
            <person name="Gladieux P."/>
            <person name="Thoren M.H."/>
            <person name="Johannesson H."/>
        </authorList>
    </citation>
    <scope>NUCLEOTIDE SEQUENCE</scope>
    <source>
        <strain evidence="1">CBS 307.81</strain>
    </source>
</reference>
<sequence length="154" mass="18049">MSAPNIFDWDQIYPALMKDRGPDKMPLKETFVNVASAYFQAIKQHDYSLHVQLRHCRTMLETSEFAWLDVPTEDVHTAETEKAYNIMPVKVAARRIFFRLCLSWIKTEMQKACIKEGTEGYEVIPTTDDIYRSTEDYELVTGDEEWVWIEKTSL</sequence>
<name>A0AA39ZFA3_9PEZI</name>
<organism evidence="1 2">
    <name type="scientific">Cercophora samala</name>
    <dbReference type="NCBI Taxonomy" id="330535"/>
    <lineage>
        <taxon>Eukaryota</taxon>
        <taxon>Fungi</taxon>
        <taxon>Dikarya</taxon>
        <taxon>Ascomycota</taxon>
        <taxon>Pezizomycotina</taxon>
        <taxon>Sordariomycetes</taxon>
        <taxon>Sordariomycetidae</taxon>
        <taxon>Sordariales</taxon>
        <taxon>Lasiosphaeriaceae</taxon>
        <taxon>Cercophora</taxon>
    </lineage>
</organism>
<gene>
    <name evidence="1" type="ORF">QBC41DRAFT_302050</name>
</gene>
<dbReference type="EMBL" id="JAULSY010000037">
    <property type="protein sequence ID" value="KAK0669923.1"/>
    <property type="molecule type" value="Genomic_DNA"/>
</dbReference>
<dbReference type="AlphaFoldDB" id="A0AA39ZFA3"/>
<accession>A0AA39ZFA3</accession>
<proteinExistence type="predicted"/>
<keyword evidence="2" id="KW-1185">Reference proteome</keyword>
<protein>
    <submittedName>
        <fullName evidence="1">Uncharacterized protein</fullName>
    </submittedName>
</protein>
<dbReference type="Proteomes" id="UP001174997">
    <property type="component" value="Unassembled WGS sequence"/>
</dbReference>
<evidence type="ECO:0000313" key="1">
    <source>
        <dbReference type="EMBL" id="KAK0669923.1"/>
    </source>
</evidence>
<evidence type="ECO:0000313" key="2">
    <source>
        <dbReference type="Proteomes" id="UP001174997"/>
    </source>
</evidence>